<gene>
    <name evidence="18" type="primary">intS_2</name>
    <name evidence="20" type="synonym">intS_1</name>
    <name evidence="7" type="ORF">A2J79_001907</name>
    <name evidence="8" type="ORF">A5U30_004795</name>
    <name evidence="9" type="ORF">A5U30_005664</name>
    <name evidence="19" type="ORF">D4N09_06610</name>
    <name evidence="13" type="ORF">D9E49_07470</name>
    <name evidence="4" type="ORF">D9J61_20025</name>
    <name evidence="16" type="ORF">EPS76_25625</name>
    <name evidence="17" type="ORF">EWK56_09720</name>
    <name evidence="6" type="ORF">F9413_21505</name>
    <name evidence="14" type="ORF">FPI65_16225</name>
    <name evidence="5" type="ORF">FZU14_01400</name>
    <name evidence="15" type="ORF">G3W53_16370</name>
    <name evidence="12" type="ORF">GP711_03285</name>
    <name evidence="11" type="ORF">IFC14_005085</name>
    <name evidence="20" type="ORF">NCTC9001_00679</name>
    <name evidence="18" type="ORF">NCTC9075_05241</name>
    <name evidence="10" type="ORF">PWL68_002112</name>
</gene>
<reference evidence="14 30" key="9">
    <citation type="journal article" date="2020" name="Int. J. Nanomedicine">
        <title>Consequences Of Long-Term Bacteria's Exposure To Silver Nanoformulations With Different PhysicoChemical Properties.</title>
        <authorList>
            <person name="Kedziora A."/>
            <person name="Wernecki M."/>
            <person name="Korzekwa K."/>
            <person name="Speruda M."/>
            <person name="Gerasymchuk Y."/>
            <person name="Lukowiak A."/>
            <person name="Bugla-Ploskonska G."/>
        </authorList>
    </citation>
    <scope>NUCLEOTIDE SEQUENCE [LARGE SCALE GENOMIC DNA]</scope>
    <source>
        <strain evidence="14 30">ATCC 11230</strain>
    </source>
</reference>
<dbReference type="EMBL" id="AATLZG010000047">
    <property type="protein sequence ID" value="EFM8157045.1"/>
    <property type="molecule type" value="Genomic_DNA"/>
</dbReference>
<dbReference type="Proteomes" id="UP000291778">
    <property type="component" value="Unassembled WGS sequence"/>
</dbReference>
<evidence type="ECO:0000313" key="33">
    <source>
        <dbReference type="Proteomes" id="UP000555763"/>
    </source>
</evidence>
<evidence type="ECO:0000313" key="29">
    <source>
        <dbReference type="Proteomes" id="UP000471360"/>
    </source>
</evidence>
<evidence type="ECO:0000313" key="31">
    <source>
        <dbReference type="Proteomes" id="UP000531962"/>
    </source>
</evidence>
<evidence type="ECO:0000313" key="15">
    <source>
        <dbReference type="EMBL" id="NEN71705.1"/>
    </source>
</evidence>
<dbReference type="Proteomes" id="UP000711811">
    <property type="component" value="Unassembled WGS sequence"/>
</dbReference>
<dbReference type="EMBL" id="SCJN01000381">
    <property type="protein sequence ID" value="RXD06518.1"/>
    <property type="molecule type" value="Genomic_DNA"/>
</dbReference>
<evidence type="ECO:0000313" key="16">
    <source>
        <dbReference type="EMBL" id="RXD06518.1"/>
    </source>
</evidence>
<dbReference type="InterPro" id="IPR025166">
    <property type="entry name" value="Integrase_DNA_bind_dom"/>
</dbReference>
<dbReference type="Proteomes" id="UP000471490">
    <property type="component" value="Unassembled WGS sequence"/>
</dbReference>
<evidence type="ECO:0000313" key="4">
    <source>
        <dbReference type="EMBL" id="EAC1534291.1"/>
    </source>
</evidence>
<evidence type="ECO:0000313" key="10">
    <source>
        <dbReference type="EMBL" id="EMM9722004.1"/>
    </source>
</evidence>
<dbReference type="Proteomes" id="UP000437875">
    <property type="component" value="Unassembled WGS sequence"/>
</dbReference>
<dbReference type="Proteomes" id="UP000254181">
    <property type="component" value="Unassembled WGS sequence"/>
</dbReference>
<dbReference type="EMBL" id="SERV01000006">
    <property type="protein sequence ID" value="RYL82549.1"/>
    <property type="molecule type" value="Genomic_DNA"/>
</dbReference>
<dbReference type="Proteomes" id="UP000372890">
    <property type="component" value="Unassembled WGS sequence"/>
</dbReference>
<reference evidence="7" key="11">
    <citation type="submission" date="2020-02" db="EMBL/GenBank/DDBJ databases">
        <authorList>
            <person name="Ashton P.M."/>
            <person name="Dallman T."/>
            <person name="Nair S."/>
            <person name="De Pinna E."/>
            <person name="Peters T."/>
            <person name="Grant K."/>
        </authorList>
    </citation>
    <scope>NUCLEOTIDE SEQUENCE</scope>
    <source>
        <strain evidence="7">93335</strain>
    </source>
</reference>
<evidence type="ECO:0000256" key="2">
    <source>
        <dbReference type="ARBA" id="ARBA00022908"/>
    </source>
</evidence>
<accession>A0A0D8VEF4</accession>
<dbReference type="AlphaFoldDB" id="A0A0D8VEF4"/>
<dbReference type="Proteomes" id="UP000531962">
    <property type="component" value="Unassembled WGS sequence"/>
</dbReference>
<evidence type="ECO:0000256" key="1">
    <source>
        <dbReference type="ARBA" id="ARBA00008857"/>
    </source>
</evidence>
<dbReference type="GO" id="GO:0015074">
    <property type="term" value="P:DNA integration"/>
    <property type="evidence" value="ECO:0007669"/>
    <property type="project" value="UniProtKB-KW"/>
</dbReference>
<evidence type="ECO:0000313" key="9">
    <source>
        <dbReference type="EMBL" id="EFM8157820.1"/>
    </source>
</evidence>
<protein>
    <submittedName>
        <fullName evidence="18">CP4-like integrase</fullName>
    </submittedName>
    <submittedName>
        <fullName evidence="17">DUF4102 domain-containing protein</fullName>
    </submittedName>
</protein>
<evidence type="ECO:0000313" key="12">
    <source>
        <dbReference type="EMBL" id="KAE9735645.1"/>
    </source>
</evidence>
<proteinExistence type="inferred from homology"/>
<reference evidence="10" key="14">
    <citation type="submission" date="2024-02" db="EMBL/GenBank/DDBJ databases">
        <authorList>
            <consortium name="Clinical and Environmental Microbiology Branch: Whole genome sequencing antimicrobial resistance pathogens in the healthcare setting"/>
        </authorList>
    </citation>
    <scope>NUCLEOTIDE SEQUENCE</scope>
    <source>
        <strain evidence="10">2023QG-00028</strain>
    </source>
</reference>
<dbReference type="EMBL" id="WSGM01000001">
    <property type="protein sequence ID" value="KAE9735645.1"/>
    <property type="molecule type" value="Genomic_DNA"/>
</dbReference>
<dbReference type="EMBL" id="AASKVF010000001">
    <property type="protein sequence ID" value="EFD6882900.1"/>
    <property type="molecule type" value="Genomic_DNA"/>
</dbReference>
<comment type="similarity">
    <text evidence="1">Belongs to the 'phage' integrase family.</text>
</comment>
<dbReference type="EMBL" id="ABKSHZ030000005">
    <property type="protein sequence ID" value="EMM9722004.1"/>
    <property type="molecule type" value="Genomic_DNA"/>
</dbReference>
<keyword evidence="2" id="KW-0229">DNA integration</keyword>
<reference evidence="19 28" key="3">
    <citation type="submission" date="2018-09" db="EMBL/GenBank/DDBJ databases">
        <title>Persistent metagenomic signatures of early life antibiotic treatment in the infant gut microbiota and resistome.</title>
        <authorList>
            <person name="Gasparrini A.J."/>
        </authorList>
    </citation>
    <scope>NUCLEOTIDE SEQUENCE [LARGE SCALE GENOMIC DNA]</scope>
    <source>
        <strain evidence="19 28">T0181B.E-10</strain>
    </source>
</reference>
<dbReference type="EMBL" id="AAAGZE010000064">
    <property type="protein sequence ID" value="EAC1534291.1"/>
    <property type="molecule type" value="Genomic_DNA"/>
</dbReference>
<sequence length="112" mass="12528">MKLNARQIDTAKPKEKAYKLADGGGLYLLVKPGGGEYWRLKYRVAGKEKLLALGVYPEVTLADAPAKLEEAKRGISGGIDLMEVKREEKIARETQLNNTFKDIALEWHSNKL</sequence>
<dbReference type="Pfam" id="PF13356">
    <property type="entry name" value="Arm-DNA-bind_3"/>
    <property type="match status" value="1"/>
</dbReference>
<evidence type="ECO:0000313" key="17">
    <source>
        <dbReference type="EMBL" id="RYL82549.1"/>
    </source>
</evidence>
<evidence type="ECO:0000313" key="11">
    <source>
        <dbReference type="EMBL" id="HAN4356482.1"/>
    </source>
</evidence>
<evidence type="ECO:0000313" key="23">
    <source>
        <dbReference type="Proteomes" id="UP000288730"/>
    </source>
</evidence>
<evidence type="ECO:0000313" key="7">
    <source>
        <dbReference type="EMBL" id="EFJ6481557.1"/>
    </source>
</evidence>
<dbReference type="EMBL" id="CAADIS010000002">
    <property type="protein sequence ID" value="VFS04134.1"/>
    <property type="molecule type" value="Genomic_DNA"/>
</dbReference>
<reference evidence="11" key="1">
    <citation type="journal article" date="2018" name="Genome Biol.">
        <title>SKESA: strategic k-mer extension for scrupulous assemblies.</title>
        <authorList>
            <person name="Souvorov A."/>
            <person name="Agarwala R."/>
            <person name="Lipman D.J."/>
        </authorList>
    </citation>
    <scope>NUCLEOTIDE SEQUENCE</scope>
    <source>
        <strain evidence="11">489-16</strain>
    </source>
</reference>
<dbReference type="Proteomes" id="UP000288730">
    <property type="component" value="Unassembled WGS sequence"/>
</dbReference>
<evidence type="ECO:0000313" key="19">
    <source>
        <dbReference type="EMBL" id="TXU37143.1"/>
    </source>
</evidence>
<dbReference type="EMBL" id="AATLZG010000196">
    <property type="protein sequence ID" value="EFM8157820.1"/>
    <property type="molecule type" value="Genomic_DNA"/>
</dbReference>
<reference evidence="8 33" key="12">
    <citation type="submission" date="2020-02" db="EMBL/GenBank/DDBJ databases">
        <authorList>
            <consortium name="PulseNet: The National Subtyping Network for Foodborne Disease Surveillance"/>
            <person name="Tarr C.L."/>
            <person name="Trees E."/>
            <person name="Katz L.S."/>
            <person name="Carleton-Romer H.A."/>
            <person name="Stroika S."/>
            <person name="Kucerova Z."/>
            <person name="Roache K.F."/>
            <person name="Sabol A.L."/>
            <person name="Besser J."/>
            <person name="Gerner-Smidt P."/>
        </authorList>
    </citation>
    <scope>NUCLEOTIDE SEQUENCE [LARGE SCALE GENOMIC DNA]</scope>
    <source>
        <strain evidence="8 33">PNUSAE002719</strain>
    </source>
</reference>
<evidence type="ECO:0000313" key="18">
    <source>
        <dbReference type="EMBL" id="STP21780.1"/>
    </source>
</evidence>
<dbReference type="Proteomes" id="UP000543424">
    <property type="component" value="Unassembled WGS sequence"/>
</dbReference>
<dbReference type="Proteomes" id="UP000460654">
    <property type="component" value="Unassembled WGS sequence"/>
</dbReference>
<name>A0A0D8VEF4_ECOLX</name>
<evidence type="ECO:0000313" key="8">
    <source>
        <dbReference type="EMBL" id="EFM8157045.1"/>
    </source>
</evidence>
<organism evidence="17 24">
    <name type="scientific">Escherichia coli</name>
    <dbReference type="NCBI Taxonomy" id="562"/>
    <lineage>
        <taxon>Bacteria</taxon>
        <taxon>Pseudomonadati</taxon>
        <taxon>Pseudomonadota</taxon>
        <taxon>Gammaproteobacteria</taxon>
        <taxon>Enterobacterales</taxon>
        <taxon>Enterobacteriaceae</taxon>
        <taxon>Escherichia</taxon>
    </lineage>
</organism>
<dbReference type="EMBL" id="VLTB01000278">
    <property type="protein sequence ID" value="NDR92778.1"/>
    <property type="molecule type" value="Genomic_DNA"/>
</dbReference>
<evidence type="ECO:0000313" key="25">
    <source>
        <dbReference type="Proteomes" id="UP000372890"/>
    </source>
</evidence>
<feature type="domain" description="Integrase DNA-binding" evidence="3">
    <location>
        <begin position="3"/>
        <end position="88"/>
    </location>
</feature>
<dbReference type="Proteomes" id="UP000271175">
    <property type="component" value="Unassembled WGS sequence"/>
</dbReference>
<dbReference type="EMBL" id="AATCLQ010000009">
    <property type="protein sequence ID" value="EFJ6481557.1"/>
    <property type="molecule type" value="Genomic_DNA"/>
</dbReference>
<dbReference type="EMBL" id="QYOH01000004">
    <property type="protein sequence ID" value="TXU37143.1"/>
    <property type="molecule type" value="Genomic_DNA"/>
</dbReference>
<dbReference type="Proteomes" id="UP000382540">
    <property type="component" value="Unassembled WGS sequence"/>
</dbReference>
<reference evidence="20 25" key="7">
    <citation type="submission" date="2019-03" db="EMBL/GenBank/DDBJ databases">
        <authorList>
            <consortium name="Pathogen Informatics"/>
        </authorList>
    </citation>
    <scope>NUCLEOTIDE SEQUENCE [LARGE SCALE GENOMIC DNA]</scope>
    <source>
        <strain evidence="20 25">NCTC9001</strain>
    </source>
</reference>
<dbReference type="Gene3D" id="3.30.160.390">
    <property type="entry name" value="Integrase, DNA-binding domain"/>
    <property type="match status" value="1"/>
</dbReference>
<evidence type="ECO:0000313" key="22">
    <source>
        <dbReference type="Proteomes" id="UP000271175"/>
    </source>
</evidence>
<reference evidence="15 29" key="10">
    <citation type="submission" date="2020-02" db="EMBL/GenBank/DDBJ databases">
        <authorList>
            <person name="Subbiah M."/>
            <person name="Call D."/>
        </authorList>
    </citation>
    <scope>NUCLEOTIDE SEQUENCE [LARGE SCALE GENOMIC DNA]</scope>
    <source>
        <strain evidence="15 29">8375wB1</strain>
    </source>
</reference>
<evidence type="ECO:0000313" key="26">
    <source>
        <dbReference type="Proteomes" id="UP000382540"/>
    </source>
</evidence>
<reference evidence="22 26" key="4">
    <citation type="submission" date="2018-10" db="EMBL/GenBank/DDBJ databases">
        <authorList>
            <consortium name="NARMS: The National Antimicrobial Resistance Monitoring System"/>
        </authorList>
    </citation>
    <scope>NUCLEOTIDE SEQUENCE [LARGE SCALE GENOMIC DNA]</scope>
    <source>
        <strain evidence="5 31">19MD07CB01-EC</strain>
        <strain evidence="13 22">CVM N17EC0276</strain>
        <strain evidence="4 26">CVM N17EC1330</strain>
        <strain evidence="6 32">CVM N19EC0130</strain>
    </source>
</reference>
<evidence type="ECO:0000259" key="3">
    <source>
        <dbReference type="Pfam" id="PF13356"/>
    </source>
</evidence>
<dbReference type="InterPro" id="IPR050808">
    <property type="entry name" value="Phage_Integrase"/>
</dbReference>
<reference evidence="11" key="13">
    <citation type="submission" date="2020-09" db="EMBL/GenBank/DDBJ databases">
        <authorList>
            <consortium name="NCBI Pathogen Detection Project"/>
        </authorList>
    </citation>
    <scope>NUCLEOTIDE SEQUENCE</scope>
    <source>
        <strain evidence="11">489-16</strain>
    </source>
</reference>
<dbReference type="EMBL" id="DABUHV010000071">
    <property type="protein sequence ID" value="HAN4356482.1"/>
    <property type="molecule type" value="Genomic_DNA"/>
</dbReference>
<evidence type="ECO:0000313" key="6">
    <source>
        <dbReference type="EMBL" id="EFH4963072.1"/>
    </source>
</evidence>
<evidence type="ECO:0000313" key="5">
    <source>
        <dbReference type="EMBL" id="EFD6882900.1"/>
    </source>
</evidence>
<dbReference type="EMBL" id="ROAL01000005">
    <property type="protein sequence ID" value="MIB60250.1"/>
    <property type="molecule type" value="Genomic_DNA"/>
</dbReference>
<evidence type="ECO:0000313" key="30">
    <source>
        <dbReference type="Proteomes" id="UP000471490"/>
    </source>
</evidence>
<reference evidence="18 21" key="2">
    <citation type="submission" date="2018-06" db="EMBL/GenBank/DDBJ databases">
        <authorList>
            <consortium name="Pathogen Informatics"/>
            <person name="Doyle S."/>
        </authorList>
    </citation>
    <scope>NUCLEOTIDE SEQUENCE [LARGE SCALE GENOMIC DNA]</scope>
    <source>
        <strain evidence="18 21">NCTC9075</strain>
    </source>
</reference>
<dbReference type="PANTHER" id="PTHR30629:SF2">
    <property type="entry name" value="PROPHAGE INTEGRASE INTS-RELATED"/>
    <property type="match status" value="1"/>
</dbReference>
<evidence type="ECO:0000313" key="27">
    <source>
        <dbReference type="Proteomes" id="UP000437875"/>
    </source>
</evidence>
<evidence type="ECO:0000313" key="13">
    <source>
        <dbReference type="EMBL" id="MIB60250.1"/>
    </source>
</evidence>
<dbReference type="Proteomes" id="UP000555763">
    <property type="component" value="Unassembled WGS sequence"/>
</dbReference>
<reference evidence="17 24" key="6">
    <citation type="submission" date="2019-02" db="EMBL/GenBank/DDBJ databases">
        <authorList>
            <person name="Slukin P."/>
            <person name="Fursova N."/>
            <person name="Ermolenko Z."/>
            <person name="Mayskaya N."/>
            <person name="Kislichkina A."/>
            <person name="Mukhina T."/>
            <person name="Sizova A."/>
            <person name="Bogun A."/>
        </authorList>
    </citation>
    <scope>NUCLEOTIDE SEQUENCE [LARGE SCALE GENOMIC DNA]</scope>
    <source>
        <strain evidence="17">SCPM-O-B-8431</strain>
        <strain evidence="24">SCPM-O-B-8431(U15)</strain>
    </source>
</reference>
<dbReference type="Proteomes" id="UP000859822">
    <property type="component" value="Unassembled WGS sequence"/>
</dbReference>
<dbReference type="EMBL" id="UGEM01000004">
    <property type="protein sequence ID" value="STP21780.1"/>
    <property type="molecule type" value="Genomic_DNA"/>
</dbReference>
<dbReference type="OMA" id="SRFRYKI"/>
<dbReference type="EMBL" id="AASWBF010000048">
    <property type="protein sequence ID" value="EFH4963072.1"/>
    <property type="molecule type" value="Genomic_DNA"/>
</dbReference>
<evidence type="ECO:0000313" key="20">
    <source>
        <dbReference type="EMBL" id="VFS04134.1"/>
    </source>
</evidence>
<evidence type="ECO:0000313" key="24">
    <source>
        <dbReference type="Proteomes" id="UP000291778"/>
    </source>
</evidence>
<evidence type="ECO:0000313" key="14">
    <source>
        <dbReference type="EMBL" id="NDR92778.1"/>
    </source>
</evidence>
<dbReference type="SMR" id="A0A0D8VEF4"/>
<evidence type="ECO:0000313" key="21">
    <source>
        <dbReference type="Proteomes" id="UP000254181"/>
    </source>
</evidence>
<dbReference type="InterPro" id="IPR038488">
    <property type="entry name" value="Integrase_DNA-bd_sf"/>
</dbReference>
<reference evidence="12 27" key="8">
    <citation type="submission" date="2019-10" db="EMBL/GenBank/DDBJ databases">
        <title>Antimicrobial-resistant enteric bacteria are widely distributed amongst people, animals and the environment in northern Tanzania.</title>
        <authorList>
            <person name="Subbiah M."/>
            <person name="Call D.R."/>
        </authorList>
    </citation>
    <scope>NUCLEOTIDE SEQUENCE [LARGE SCALE GENOMIC DNA]</scope>
    <source>
        <strain evidence="12 27">TzEc067</strain>
    </source>
</reference>
<reference evidence="16 23" key="5">
    <citation type="submission" date="2019-01" db="EMBL/GenBank/DDBJ databases">
        <title>Genomic analysis of febrile catheter-associated UTI E. coli isolates.</title>
        <authorList>
            <person name="Potter R."/>
            <person name="Zou Z."/>
            <person name="Henderson J."/>
            <person name="Dantas G."/>
        </authorList>
    </citation>
    <scope>NUCLEOTIDE SEQUENCE [LARGE SCALE GENOMIC DNA]</scope>
    <source>
        <strain evidence="16 23">29_CAASB</strain>
    </source>
</reference>
<dbReference type="Proteomes" id="UP000471360">
    <property type="component" value="Unassembled WGS sequence"/>
</dbReference>
<evidence type="ECO:0000313" key="28">
    <source>
        <dbReference type="Proteomes" id="UP000460654"/>
    </source>
</evidence>
<dbReference type="PANTHER" id="PTHR30629">
    <property type="entry name" value="PROPHAGE INTEGRASE"/>
    <property type="match status" value="1"/>
</dbReference>
<dbReference type="EMBL" id="JAAGYP010000021">
    <property type="protein sequence ID" value="NEN71705.1"/>
    <property type="molecule type" value="Genomic_DNA"/>
</dbReference>
<evidence type="ECO:0000313" key="32">
    <source>
        <dbReference type="Proteomes" id="UP000543424"/>
    </source>
</evidence>